<feature type="chain" id="PRO_5012791600" description="YbjN domain-containing protein" evidence="1">
    <location>
        <begin position="16"/>
        <end position="163"/>
    </location>
</feature>
<dbReference type="Proteomes" id="UP000177187">
    <property type="component" value="Unassembled WGS sequence"/>
</dbReference>
<accession>A0A1F5FFQ5</accession>
<proteinExistence type="predicted"/>
<feature type="signal peptide" evidence="1">
    <location>
        <begin position="1"/>
        <end position="15"/>
    </location>
</feature>
<reference evidence="2 3" key="1">
    <citation type="journal article" date="2016" name="Nat. Commun.">
        <title>Thousands of microbial genomes shed light on interconnected biogeochemical processes in an aquifer system.</title>
        <authorList>
            <person name="Anantharaman K."/>
            <person name="Brown C.T."/>
            <person name="Hug L.A."/>
            <person name="Sharon I."/>
            <person name="Castelle C.J."/>
            <person name="Probst A.J."/>
            <person name="Thomas B.C."/>
            <person name="Singh A."/>
            <person name="Wilkins M.J."/>
            <person name="Karaoz U."/>
            <person name="Brodie E.L."/>
            <person name="Williams K.H."/>
            <person name="Hubbard S.S."/>
            <person name="Banfield J.F."/>
        </authorList>
    </citation>
    <scope>NUCLEOTIDE SEQUENCE [LARGE SCALE GENOMIC DNA]</scope>
</reference>
<evidence type="ECO:0000313" key="3">
    <source>
        <dbReference type="Proteomes" id="UP000177187"/>
    </source>
</evidence>
<protein>
    <recommendedName>
        <fullName evidence="4">YbjN domain-containing protein</fullName>
    </recommendedName>
</protein>
<evidence type="ECO:0000256" key="1">
    <source>
        <dbReference type="SAM" id="SignalP"/>
    </source>
</evidence>
<keyword evidence="1" id="KW-0732">Signal</keyword>
<dbReference type="AlphaFoldDB" id="A0A1F5FFQ5"/>
<dbReference type="EMBL" id="MFAF01000034">
    <property type="protein sequence ID" value="OGD78495.1"/>
    <property type="molecule type" value="Genomic_DNA"/>
</dbReference>
<dbReference type="SUPFAM" id="SSF69635">
    <property type="entry name" value="Type III secretory system chaperone-like"/>
    <property type="match status" value="1"/>
</dbReference>
<name>A0A1F5FFQ5_9BACT</name>
<evidence type="ECO:0000313" key="2">
    <source>
        <dbReference type="EMBL" id="OGD78495.1"/>
    </source>
</evidence>
<sequence length="163" mass="18027">MRLIVILFLLPVALAAQEVKPPDPEAALAAQAAQIAVWLTEEGFDPLTYDDEPNTWYISTTGDNMGAVPCTLYLCDGFICFQSILVSIPEHSHGDLGDLAGVLLRIGLENYMVKAVINDYNNVELEAEFPATSLSREDFVTALWLMLGTADSEYPRIIENVYR</sequence>
<evidence type="ECO:0008006" key="4">
    <source>
        <dbReference type="Google" id="ProtNLM"/>
    </source>
</evidence>
<dbReference type="STRING" id="1817816.A2Y64_09455"/>
<comment type="caution">
    <text evidence="2">The sequence shown here is derived from an EMBL/GenBank/DDBJ whole genome shotgun (WGS) entry which is preliminary data.</text>
</comment>
<gene>
    <name evidence="2" type="ORF">A2Y64_09455</name>
</gene>
<organism evidence="2 3">
    <name type="scientific">Candidatus Coatesbacteria bacterium RBG_13_66_14</name>
    <dbReference type="NCBI Taxonomy" id="1817816"/>
    <lineage>
        <taxon>Bacteria</taxon>
        <taxon>Candidatus Coatesiibacteriota</taxon>
    </lineage>
</organism>